<proteinExistence type="predicted"/>
<organism evidence="2">
    <name type="scientific">marine sediment metagenome</name>
    <dbReference type="NCBI Taxonomy" id="412755"/>
    <lineage>
        <taxon>unclassified sequences</taxon>
        <taxon>metagenomes</taxon>
        <taxon>ecological metagenomes</taxon>
    </lineage>
</organism>
<gene>
    <name evidence="2" type="ORF">S03H2_48556</name>
</gene>
<reference evidence="2" key="1">
    <citation type="journal article" date="2014" name="Front. Microbiol.">
        <title>High frequency of phylogenetically diverse reductive dehalogenase-homologous genes in deep subseafloor sedimentary metagenomes.</title>
        <authorList>
            <person name="Kawai M."/>
            <person name="Futagami T."/>
            <person name="Toyoda A."/>
            <person name="Takaki Y."/>
            <person name="Nishi S."/>
            <person name="Hori S."/>
            <person name="Arai W."/>
            <person name="Tsubouchi T."/>
            <person name="Morono Y."/>
            <person name="Uchiyama I."/>
            <person name="Ito T."/>
            <person name="Fujiyama A."/>
            <person name="Inagaki F."/>
            <person name="Takami H."/>
        </authorList>
    </citation>
    <scope>NUCLEOTIDE SEQUENCE</scope>
    <source>
        <strain evidence="2">Expedition CK06-06</strain>
    </source>
</reference>
<name>X1I7S4_9ZZZZ</name>
<feature type="non-terminal residue" evidence="2">
    <location>
        <position position="1"/>
    </location>
</feature>
<evidence type="ECO:0000313" key="2">
    <source>
        <dbReference type="EMBL" id="GAH65335.1"/>
    </source>
</evidence>
<sequence>LPSARAWVSRPKNLQNKQLHKERLSAAWGEQEAFDRRRRNC</sequence>
<dbReference type="AlphaFoldDB" id="X1I7S4"/>
<evidence type="ECO:0000256" key="1">
    <source>
        <dbReference type="SAM" id="MobiDB-lite"/>
    </source>
</evidence>
<protein>
    <submittedName>
        <fullName evidence="2">Uncharacterized protein</fullName>
    </submittedName>
</protein>
<comment type="caution">
    <text evidence="2">The sequence shown here is derived from an EMBL/GenBank/DDBJ whole genome shotgun (WGS) entry which is preliminary data.</text>
</comment>
<dbReference type="EMBL" id="BARU01030622">
    <property type="protein sequence ID" value="GAH65335.1"/>
    <property type="molecule type" value="Genomic_DNA"/>
</dbReference>
<feature type="region of interest" description="Disordered" evidence="1">
    <location>
        <begin position="1"/>
        <end position="21"/>
    </location>
</feature>
<accession>X1I7S4</accession>